<proteinExistence type="predicted"/>
<protein>
    <submittedName>
        <fullName evidence="1">Immunity 22 family protein</fullName>
    </submittedName>
</protein>
<dbReference type="Proteomes" id="UP001387364">
    <property type="component" value="Chromosome"/>
</dbReference>
<dbReference type="RefSeq" id="WP_338753664.1">
    <property type="nucleotide sequence ID" value="NZ_CP147404.1"/>
</dbReference>
<reference evidence="1 2" key="1">
    <citation type="submission" date="2024-02" db="EMBL/GenBank/DDBJ databases">
        <title>Seven novel Bacillus-like species.</title>
        <authorList>
            <person name="Liu G."/>
        </authorList>
    </citation>
    <scope>NUCLEOTIDE SEQUENCE [LARGE SCALE GENOMIC DNA]</scope>
    <source>
        <strain evidence="1 2">FJAT-52991</strain>
    </source>
</reference>
<dbReference type="Pfam" id="PF14112">
    <property type="entry name" value="DUF4284"/>
    <property type="match status" value="1"/>
</dbReference>
<evidence type="ECO:0000313" key="2">
    <source>
        <dbReference type="Proteomes" id="UP001387364"/>
    </source>
</evidence>
<dbReference type="InterPro" id="IPR025560">
    <property type="entry name" value="Imm22"/>
</dbReference>
<organism evidence="1 2">
    <name type="scientific">Bacillus kandeliae</name>
    <dbReference type="NCBI Taxonomy" id="3129297"/>
    <lineage>
        <taxon>Bacteria</taxon>
        <taxon>Bacillati</taxon>
        <taxon>Bacillota</taxon>
        <taxon>Bacilli</taxon>
        <taxon>Bacillales</taxon>
        <taxon>Bacillaceae</taxon>
        <taxon>Bacillus</taxon>
    </lineage>
</organism>
<sequence length="137" mass="15919">MLMEENNMVSVWIGRAEDEEKVDALMDYVYDEDGDAIPPEFLQFSGIDDIYIDEDFVEVSFQESTHSLTSLLEEHSYSNYFLPELLQRFDDQLTEKVNIALLIYHFEFNGAVSDVTLDGIQMFYLGAVPFEKEDLYT</sequence>
<dbReference type="EMBL" id="CP147404">
    <property type="protein sequence ID" value="WXB94073.1"/>
    <property type="molecule type" value="Genomic_DNA"/>
</dbReference>
<name>A0ABZ2N8Q7_9BACI</name>
<keyword evidence="2" id="KW-1185">Reference proteome</keyword>
<gene>
    <name evidence="1" type="ORF">WDJ61_05450</name>
</gene>
<evidence type="ECO:0000313" key="1">
    <source>
        <dbReference type="EMBL" id="WXB94073.1"/>
    </source>
</evidence>
<accession>A0ABZ2N8Q7</accession>